<proteinExistence type="predicted"/>
<gene>
    <name evidence="3" type="ORF">EGYM00163_LOCUS23410</name>
</gene>
<protein>
    <recommendedName>
        <fullName evidence="4">AMP-dependent synthetase/ligase domain-containing protein</fullName>
    </recommendedName>
</protein>
<dbReference type="GO" id="GO:0005524">
    <property type="term" value="F:ATP binding"/>
    <property type="evidence" value="ECO:0007669"/>
    <property type="project" value="UniProtKB-KW"/>
</dbReference>
<accession>A0A7S4D0I7</accession>
<evidence type="ECO:0000256" key="2">
    <source>
        <dbReference type="ARBA" id="ARBA00022840"/>
    </source>
</evidence>
<dbReference type="EMBL" id="HBJA01066389">
    <property type="protein sequence ID" value="CAE0812260.1"/>
    <property type="molecule type" value="Transcribed_RNA"/>
</dbReference>
<dbReference type="PANTHER" id="PTHR43272:SF33">
    <property type="entry name" value="AMP-BINDING DOMAIN-CONTAINING PROTEIN-RELATED"/>
    <property type="match status" value="1"/>
</dbReference>
<evidence type="ECO:0000313" key="3">
    <source>
        <dbReference type="EMBL" id="CAE0812260.1"/>
    </source>
</evidence>
<name>A0A7S4D0I7_9EUGL</name>
<keyword evidence="2" id="KW-0067">ATP-binding</keyword>
<dbReference type="InterPro" id="IPR042099">
    <property type="entry name" value="ANL_N_sf"/>
</dbReference>
<dbReference type="PANTHER" id="PTHR43272">
    <property type="entry name" value="LONG-CHAIN-FATTY-ACID--COA LIGASE"/>
    <property type="match status" value="1"/>
</dbReference>
<dbReference type="SUPFAM" id="SSF56801">
    <property type="entry name" value="Acetyl-CoA synthetase-like"/>
    <property type="match status" value="1"/>
</dbReference>
<dbReference type="GO" id="GO:0004467">
    <property type="term" value="F:long-chain fatty acid-CoA ligase activity"/>
    <property type="evidence" value="ECO:0007669"/>
    <property type="project" value="TreeGrafter"/>
</dbReference>
<reference evidence="3" key="1">
    <citation type="submission" date="2021-01" db="EMBL/GenBank/DDBJ databases">
        <authorList>
            <person name="Corre E."/>
            <person name="Pelletier E."/>
            <person name="Niang G."/>
            <person name="Scheremetjew M."/>
            <person name="Finn R."/>
            <person name="Kale V."/>
            <person name="Holt S."/>
            <person name="Cochrane G."/>
            <person name="Meng A."/>
            <person name="Brown T."/>
            <person name="Cohen L."/>
        </authorList>
    </citation>
    <scope>NUCLEOTIDE SEQUENCE</scope>
    <source>
        <strain evidence="3">CCMP1594</strain>
    </source>
</reference>
<dbReference type="GO" id="GO:0016020">
    <property type="term" value="C:membrane"/>
    <property type="evidence" value="ECO:0007669"/>
    <property type="project" value="TreeGrafter"/>
</dbReference>
<evidence type="ECO:0008006" key="4">
    <source>
        <dbReference type="Google" id="ProtNLM"/>
    </source>
</evidence>
<keyword evidence="1" id="KW-0547">Nucleotide-binding</keyword>
<organism evidence="3">
    <name type="scientific">Eutreptiella gymnastica</name>
    <dbReference type="NCBI Taxonomy" id="73025"/>
    <lineage>
        <taxon>Eukaryota</taxon>
        <taxon>Discoba</taxon>
        <taxon>Euglenozoa</taxon>
        <taxon>Euglenida</taxon>
        <taxon>Spirocuta</taxon>
        <taxon>Euglenophyceae</taxon>
        <taxon>Eutreptiales</taxon>
        <taxon>Eutreptiaceae</taxon>
        <taxon>Eutreptiella</taxon>
    </lineage>
</organism>
<dbReference type="Gene3D" id="3.40.50.12780">
    <property type="entry name" value="N-terminal domain of ligase-like"/>
    <property type="match status" value="1"/>
</dbReference>
<evidence type="ECO:0000256" key="1">
    <source>
        <dbReference type="ARBA" id="ARBA00022741"/>
    </source>
</evidence>
<dbReference type="AlphaFoldDB" id="A0A7S4D0I7"/>
<dbReference type="GO" id="GO:0005783">
    <property type="term" value="C:endoplasmic reticulum"/>
    <property type="evidence" value="ECO:0007669"/>
    <property type="project" value="TreeGrafter"/>
</dbReference>
<sequence>MESVPDMNYRTDDRPCARGEVLLRGPSIMKGYYREPGMTAEVVDGDGWFHTGDIGRFNGNGTLSIIDRKKNMFKMAQGEYISSERLEGIFLRCSLVGQIFVYGNSYKDQILAIVVPDPLSLIPHCTKAGVPDVVPFRTEGWKEGFATLCRRPDVREAVLAEIKEMAKENGLKGFEVPKALYLEGHVNDLNQGFNVENDLLTPTFKLKRPALQAKYQGAIDDLYEQLEGR</sequence>